<evidence type="ECO:0000256" key="4">
    <source>
        <dbReference type="ARBA" id="ARBA00022516"/>
    </source>
</evidence>
<feature type="binding site" evidence="17">
    <location>
        <position position="129"/>
    </location>
    <ligand>
        <name>ATP</name>
        <dbReference type="ChEBI" id="CHEBI:30616"/>
    </ligand>
</feature>
<dbReference type="STRING" id="1177755.A7A08_01177"/>
<evidence type="ECO:0000256" key="17">
    <source>
        <dbReference type="PIRSR" id="PIRSR600829-3"/>
    </source>
</evidence>
<name>A0A1E2S0J7_9HYPH</name>
<dbReference type="InterPro" id="IPR000829">
    <property type="entry name" value="DAGK"/>
</dbReference>
<evidence type="ECO:0000256" key="9">
    <source>
        <dbReference type="ARBA" id="ARBA00022840"/>
    </source>
</evidence>
<dbReference type="PATRIC" id="fig|1177755.3.peg.1180"/>
<dbReference type="GO" id="GO:0036433">
    <property type="term" value="F:di-trans, poly-cis-undecaprenol kinase activity"/>
    <property type="evidence" value="ECO:0007669"/>
    <property type="project" value="UniProtKB-EC"/>
</dbReference>
<gene>
    <name evidence="21" type="ORF">A7A08_01177</name>
</gene>
<keyword evidence="14" id="KW-1208">Phospholipid metabolism</keyword>
<evidence type="ECO:0000313" key="21">
    <source>
        <dbReference type="EMBL" id="ODA68007.1"/>
    </source>
</evidence>
<dbReference type="GO" id="GO:0005524">
    <property type="term" value="F:ATP binding"/>
    <property type="evidence" value="ECO:0007669"/>
    <property type="project" value="UniProtKB-KW"/>
</dbReference>
<comment type="similarity">
    <text evidence="2">Belongs to the bacterial diacylglycerol kinase family.</text>
</comment>
<dbReference type="PANTHER" id="PTHR34299">
    <property type="entry name" value="DIACYLGLYCEROL KINASE"/>
    <property type="match status" value="1"/>
</dbReference>
<keyword evidence="22" id="KW-1185">Reference proteome</keyword>
<feature type="chain" id="PRO_5009116639" evidence="20">
    <location>
        <begin position="18"/>
        <end position="205"/>
    </location>
</feature>
<keyword evidence="20" id="KW-0732">Signal</keyword>
<dbReference type="GO" id="GO:0008654">
    <property type="term" value="P:phospholipid biosynthetic process"/>
    <property type="evidence" value="ECO:0007669"/>
    <property type="project" value="UniProtKB-KW"/>
</dbReference>
<comment type="caution">
    <text evidence="21">The sequence shown here is derived from an EMBL/GenBank/DDBJ whole genome shotgun (WGS) entry which is preliminary data.</text>
</comment>
<feature type="active site" description="Proton acceptor" evidence="15">
    <location>
        <position position="122"/>
    </location>
</feature>
<evidence type="ECO:0000256" key="11">
    <source>
        <dbReference type="ARBA" id="ARBA00023098"/>
    </source>
</evidence>
<dbReference type="PANTHER" id="PTHR34299:SF1">
    <property type="entry name" value="DIACYLGLYCEROL KINASE"/>
    <property type="match status" value="1"/>
</dbReference>
<keyword evidence="18" id="KW-0479">Metal-binding</keyword>
<keyword evidence="11" id="KW-0443">Lipid metabolism</keyword>
<feature type="binding site" evidence="18">
    <location>
        <position position="129"/>
    </location>
    <ligand>
        <name>a divalent metal cation</name>
        <dbReference type="ChEBI" id="CHEBI:60240"/>
    </ligand>
</feature>
<dbReference type="EMBL" id="MASI01000002">
    <property type="protein sequence ID" value="ODA68007.1"/>
    <property type="molecule type" value="Genomic_DNA"/>
</dbReference>
<dbReference type="InterPro" id="IPR033717">
    <property type="entry name" value="UDPK"/>
</dbReference>
<keyword evidence="7 17" id="KW-0547">Nucleotide-binding</keyword>
<feature type="transmembrane region" description="Helical" evidence="19">
    <location>
        <begin position="149"/>
        <end position="170"/>
    </location>
</feature>
<evidence type="ECO:0000256" key="7">
    <source>
        <dbReference type="ARBA" id="ARBA00022741"/>
    </source>
</evidence>
<evidence type="ECO:0000256" key="12">
    <source>
        <dbReference type="ARBA" id="ARBA00023136"/>
    </source>
</evidence>
<keyword evidence="8 21" id="KW-0418">Kinase</keyword>
<dbReference type="Proteomes" id="UP000095087">
    <property type="component" value="Unassembled WGS sequence"/>
</dbReference>
<evidence type="ECO:0000256" key="3">
    <source>
        <dbReference type="ARBA" id="ARBA00022475"/>
    </source>
</evidence>
<comment type="cofactor">
    <cofactor evidence="18">
        <name>Mg(2+)</name>
        <dbReference type="ChEBI" id="CHEBI:18420"/>
    </cofactor>
    <text evidence="18">Mn(2+), Zn(2+), Cd(2+) and Co(2+) support activity to lesser extents.</text>
</comment>
<dbReference type="GO" id="GO:0005886">
    <property type="term" value="C:plasma membrane"/>
    <property type="evidence" value="ECO:0007669"/>
    <property type="project" value="UniProtKB-SubCell"/>
</dbReference>
<evidence type="ECO:0000256" key="15">
    <source>
        <dbReference type="PIRSR" id="PIRSR600829-1"/>
    </source>
</evidence>
<evidence type="ECO:0000256" key="20">
    <source>
        <dbReference type="SAM" id="SignalP"/>
    </source>
</evidence>
<organism evidence="21 22">
    <name type="scientific">Methyloligella halotolerans</name>
    <dbReference type="NCBI Taxonomy" id="1177755"/>
    <lineage>
        <taxon>Bacteria</taxon>
        <taxon>Pseudomonadati</taxon>
        <taxon>Pseudomonadota</taxon>
        <taxon>Alphaproteobacteria</taxon>
        <taxon>Hyphomicrobiales</taxon>
        <taxon>Hyphomicrobiaceae</taxon>
        <taxon>Methyloligella</taxon>
    </lineage>
</organism>
<keyword evidence="5 21" id="KW-0808">Transferase</keyword>
<dbReference type="Gene3D" id="1.10.287.3610">
    <property type="match status" value="1"/>
</dbReference>
<evidence type="ECO:0000256" key="5">
    <source>
        <dbReference type="ARBA" id="ARBA00022679"/>
    </source>
</evidence>
<evidence type="ECO:0000256" key="1">
    <source>
        <dbReference type="ARBA" id="ARBA00004651"/>
    </source>
</evidence>
<comment type="subcellular location">
    <subcellularLocation>
        <location evidence="1">Cell membrane</location>
        <topology evidence="1">Multi-pass membrane protein</topology>
    </subcellularLocation>
</comment>
<keyword evidence="4" id="KW-0444">Lipid biosynthesis</keyword>
<evidence type="ECO:0000256" key="6">
    <source>
        <dbReference type="ARBA" id="ARBA00022692"/>
    </source>
</evidence>
<proteinExistence type="inferred from homology"/>
<evidence type="ECO:0000256" key="2">
    <source>
        <dbReference type="ARBA" id="ARBA00005967"/>
    </source>
</evidence>
<evidence type="ECO:0000313" key="22">
    <source>
        <dbReference type="Proteomes" id="UP000095087"/>
    </source>
</evidence>
<dbReference type="GO" id="GO:0046872">
    <property type="term" value="F:metal ion binding"/>
    <property type="evidence" value="ECO:0007669"/>
    <property type="project" value="UniProtKB-KW"/>
</dbReference>
<protein>
    <submittedName>
        <fullName evidence="21">Undecaprenol kinase</fullName>
        <ecNumber evidence="21">2.7.1.66</ecNumber>
    </submittedName>
</protein>
<evidence type="ECO:0000256" key="13">
    <source>
        <dbReference type="ARBA" id="ARBA00023209"/>
    </source>
</evidence>
<sequence>MACCAFLIVLFTPFVMAARCLRRRTNSIPSSGVAWRPAPTVTPGPDRALEPIGPTWRRGGATRLRSFSFAVEGLAFVVRTQPNMRFHLVAATGAVLASTAVGLDAGEWLWVIAAIASVLAAECLNTAIEYLCDVVCPERSMAVKRAKDVAAGVVLIFAMTAVVVGAIIFIPKFIDPLSPKGFPTSSVLCRSGDAPTNANGLPGVR</sequence>
<feature type="binding site" evidence="17">
    <location>
        <begin position="147"/>
        <end position="148"/>
    </location>
    <ligand>
        <name>ATP</name>
        <dbReference type="ChEBI" id="CHEBI:30616"/>
    </ligand>
</feature>
<dbReference type="InterPro" id="IPR036945">
    <property type="entry name" value="DAGK_sf"/>
</dbReference>
<dbReference type="Pfam" id="PF01219">
    <property type="entry name" value="DAGK_prokar"/>
    <property type="match status" value="1"/>
</dbReference>
<keyword evidence="13" id="KW-0594">Phospholipid biosynthesis</keyword>
<feature type="binding site" evidence="17">
    <location>
        <position position="63"/>
    </location>
    <ligand>
        <name>ATP</name>
        <dbReference type="ChEBI" id="CHEBI:30616"/>
    </ligand>
</feature>
<evidence type="ECO:0000256" key="19">
    <source>
        <dbReference type="SAM" id="Phobius"/>
    </source>
</evidence>
<keyword evidence="12 19" id="KW-0472">Membrane</keyword>
<feature type="transmembrane region" description="Helical" evidence="19">
    <location>
        <begin position="108"/>
        <end position="128"/>
    </location>
</feature>
<feature type="binding site" evidence="16">
    <location>
        <position position="122"/>
    </location>
    <ligand>
        <name>substrate</name>
    </ligand>
</feature>
<evidence type="ECO:0000256" key="16">
    <source>
        <dbReference type="PIRSR" id="PIRSR600829-2"/>
    </source>
</evidence>
<feature type="binding site" evidence="16">
    <location>
        <position position="63"/>
    </location>
    <ligand>
        <name>substrate</name>
    </ligand>
</feature>
<dbReference type="AlphaFoldDB" id="A0A1E2S0J7"/>
<reference evidence="21 22" key="1">
    <citation type="submission" date="2016-07" db="EMBL/GenBank/DDBJ databases">
        <title>Draft genome sequence of Methyloligella halotolerans C2T (VKM B-2706T=CCUG 61687T=DSM 25045T), a halotolerant polyhydroxybutyrate accumulating methylotroph.</title>
        <authorList>
            <person name="Vasilenko O.V."/>
            <person name="Doronina N.V."/>
            <person name="Poroshina M.N."/>
            <person name="Tarlachkov S.V."/>
            <person name="Trotsenko Y.A."/>
        </authorList>
    </citation>
    <scope>NUCLEOTIDE SEQUENCE [LARGE SCALE GENOMIC DNA]</scope>
    <source>
        <strain evidence="21 22">VKM B-2706</strain>
    </source>
</reference>
<keyword evidence="10 19" id="KW-1133">Transmembrane helix</keyword>
<accession>A0A1E2S0J7</accession>
<evidence type="ECO:0000256" key="8">
    <source>
        <dbReference type="ARBA" id="ARBA00022777"/>
    </source>
</evidence>
<keyword evidence="9 17" id="KW-0067">ATP-binding</keyword>
<keyword evidence="6 19" id="KW-0812">Transmembrane</keyword>
<evidence type="ECO:0000256" key="10">
    <source>
        <dbReference type="ARBA" id="ARBA00022989"/>
    </source>
</evidence>
<dbReference type="EC" id="2.7.1.66" evidence="21"/>
<feature type="signal peptide" evidence="20">
    <location>
        <begin position="1"/>
        <end position="17"/>
    </location>
</feature>
<evidence type="ECO:0000256" key="14">
    <source>
        <dbReference type="ARBA" id="ARBA00023264"/>
    </source>
</evidence>
<dbReference type="CDD" id="cd14265">
    <property type="entry name" value="UDPK_IM_like"/>
    <property type="match status" value="1"/>
</dbReference>
<keyword evidence="3" id="KW-1003">Cell membrane</keyword>
<evidence type="ECO:0000256" key="18">
    <source>
        <dbReference type="PIRSR" id="PIRSR600829-4"/>
    </source>
</evidence>
<keyword evidence="18" id="KW-0460">Magnesium</keyword>